<dbReference type="InterPro" id="IPR051676">
    <property type="entry name" value="UPF0053_domain"/>
</dbReference>
<keyword evidence="5 9" id="KW-1133">Transmembrane helix</keyword>
<keyword evidence="3 9" id="KW-0812">Transmembrane</keyword>
<dbReference type="InterPro" id="IPR002550">
    <property type="entry name" value="CNNM"/>
</dbReference>
<evidence type="ECO:0000256" key="7">
    <source>
        <dbReference type="ARBA" id="ARBA00023136"/>
    </source>
</evidence>
<dbReference type="Gene3D" id="3.10.580.10">
    <property type="entry name" value="CBS-domain"/>
    <property type="match status" value="1"/>
</dbReference>
<dbReference type="SUPFAM" id="SSF54631">
    <property type="entry name" value="CBS-domain pair"/>
    <property type="match status" value="1"/>
</dbReference>
<keyword evidence="4" id="KW-0677">Repeat</keyword>
<evidence type="ECO:0000256" key="4">
    <source>
        <dbReference type="ARBA" id="ARBA00022737"/>
    </source>
</evidence>
<accession>A0A921DSE8</accession>
<name>A0A921DSE8_9BACT</name>
<dbReference type="PANTHER" id="PTHR43099">
    <property type="entry name" value="UPF0053 PROTEIN YRKA"/>
    <property type="match status" value="1"/>
</dbReference>
<evidence type="ECO:0000313" key="13">
    <source>
        <dbReference type="EMBL" id="HJD96872.1"/>
    </source>
</evidence>
<reference evidence="13" key="1">
    <citation type="journal article" date="2021" name="PeerJ">
        <title>Extensive microbial diversity within the chicken gut microbiome revealed by metagenomics and culture.</title>
        <authorList>
            <person name="Gilroy R."/>
            <person name="Ravi A."/>
            <person name="Getino M."/>
            <person name="Pursley I."/>
            <person name="Horton D.L."/>
            <person name="Alikhan N.F."/>
            <person name="Baker D."/>
            <person name="Gharbi K."/>
            <person name="Hall N."/>
            <person name="Watson M."/>
            <person name="Adriaenssens E.M."/>
            <person name="Foster-Nyarko E."/>
            <person name="Jarju S."/>
            <person name="Secka A."/>
            <person name="Antonio M."/>
            <person name="Oren A."/>
            <person name="Chaudhuri R.R."/>
            <person name="La Ragione R."/>
            <person name="Hildebrand F."/>
            <person name="Pallen M.J."/>
        </authorList>
    </citation>
    <scope>NUCLEOTIDE SEQUENCE</scope>
    <source>
        <strain evidence="13">ChiGjej2B2-19336</strain>
    </source>
</reference>
<dbReference type="SMART" id="SM01091">
    <property type="entry name" value="CorC_HlyC"/>
    <property type="match status" value="1"/>
</dbReference>
<dbReference type="PROSITE" id="PS51846">
    <property type="entry name" value="CNNM"/>
    <property type="match status" value="1"/>
</dbReference>
<evidence type="ECO:0000259" key="11">
    <source>
        <dbReference type="PROSITE" id="PS51371"/>
    </source>
</evidence>
<dbReference type="InterPro" id="IPR046342">
    <property type="entry name" value="CBS_dom_sf"/>
</dbReference>
<keyword evidence="2" id="KW-1003">Cell membrane</keyword>
<evidence type="ECO:0000256" key="1">
    <source>
        <dbReference type="ARBA" id="ARBA00004651"/>
    </source>
</evidence>
<reference evidence="13" key="2">
    <citation type="submission" date="2021-09" db="EMBL/GenBank/DDBJ databases">
        <authorList>
            <person name="Gilroy R."/>
        </authorList>
    </citation>
    <scope>NUCLEOTIDE SEQUENCE</scope>
    <source>
        <strain evidence="13">ChiGjej2B2-19336</strain>
    </source>
</reference>
<dbReference type="Pfam" id="PF01595">
    <property type="entry name" value="CNNM"/>
    <property type="match status" value="1"/>
</dbReference>
<evidence type="ECO:0000256" key="8">
    <source>
        <dbReference type="PROSITE-ProRule" id="PRU00703"/>
    </source>
</evidence>
<feature type="transmembrane region" description="Helical" evidence="10">
    <location>
        <begin position="6"/>
        <end position="26"/>
    </location>
</feature>
<dbReference type="SUPFAM" id="SSF56176">
    <property type="entry name" value="FAD-binding/transporter-associated domain-like"/>
    <property type="match status" value="1"/>
</dbReference>
<dbReference type="InterPro" id="IPR036318">
    <property type="entry name" value="FAD-bd_PCMH-like_sf"/>
</dbReference>
<dbReference type="SMART" id="SM00116">
    <property type="entry name" value="CBS"/>
    <property type="match status" value="2"/>
</dbReference>
<evidence type="ECO:0000256" key="3">
    <source>
        <dbReference type="ARBA" id="ARBA00022692"/>
    </source>
</evidence>
<dbReference type="InterPro" id="IPR000644">
    <property type="entry name" value="CBS_dom"/>
</dbReference>
<dbReference type="GO" id="GO:0050660">
    <property type="term" value="F:flavin adenine dinucleotide binding"/>
    <property type="evidence" value="ECO:0007669"/>
    <property type="project" value="InterPro"/>
</dbReference>
<comment type="caution">
    <text evidence="13">The sequence shown here is derived from an EMBL/GenBank/DDBJ whole genome shotgun (WGS) entry which is preliminary data.</text>
</comment>
<evidence type="ECO:0000256" key="9">
    <source>
        <dbReference type="PROSITE-ProRule" id="PRU01193"/>
    </source>
</evidence>
<evidence type="ECO:0000256" key="6">
    <source>
        <dbReference type="ARBA" id="ARBA00023122"/>
    </source>
</evidence>
<gene>
    <name evidence="13" type="ORF">K8W16_04415</name>
</gene>
<evidence type="ECO:0000256" key="2">
    <source>
        <dbReference type="ARBA" id="ARBA00022475"/>
    </source>
</evidence>
<dbReference type="GO" id="GO:0005886">
    <property type="term" value="C:plasma membrane"/>
    <property type="evidence" value="ECO:0007669"/>
    <property type="project" value="UniProtKB-SubCell"/>
</dbReference>
<dbReference type="CDD" id="cd04590">
    <property type="entry name" value="CBS_pair_CorC_HlyC_assoc"/>
    <property type="match status" value="1"/>
</dbReference>
<keyword evidence="6 8" id="KW-0129">CBS domain</keyword>
<dbReference type="Pfam" id="PF00571">
    <property type="entry name" value="CBS"/>
    <property type="match status" value="1"/>
</dbReference>
<dbReference type="AlphaFoldDB" id="A0A921DSE8"/>
<feature type="domain" description="CNNM transmembrane" evidence="12">
    <location>
        <begin position="1"/>
        <end position="197"/>
    </location>
</feature>
<comment type="subcellular location">
    <subcellularLocation>
        <location evidence="1">Cell membrane</location>
        <topology evidence="1">Multi-pass membrane protein</topology>
    </subcellularLocation>
</comment>
<dbReference type="Gene3D" id="3.30.465.10">
    <property type="match status" value="1"/>
</dbReference>
<dbReference type="InterPro" id="IPR005170">
    <property type="entry name" value="Transptr-assoc_dom"/>
</dbReference>
<evidence type="ECO:0000259" key="12">
    <source>
        <dbReference type="PROSITE" id="PS51846"/>
    </source>
</evidence>
<evidence type="ECO:0000256" key="10">
    <source>
        <dbReference type="SAM" id="Phobius"/>
    </source>
</evidence>
<keyword evidence="7 9" id="KW-0472">Membrane</keyword>
<dbReference type="InterPro" id="IPR044751">
    <property type="entry name" value="Ion_transp-like_CBS"/>
</dbReference>
<protein>
    <submittedName>
        <fullName evidence="13">Hemolysin family protein</fullName>
    </submittedName>
</protein>
<dbReference type="RefSeq" id="WP_304121470.1">
    <property type="nucleotide sequence ID" value="NZ_DYZA01000079.1"/>
</dbReference>
<proteinExistence type="predicted"/>
<feature type="transmembrane region" description="Helical" evidence="10">
    <location>
        <begin position="55"/>
        <end position="79"/>
    </location>
</feature>
<dbReference type="Proteomes" id="UP000698963">
    <property type="component" value="Unassembled WGS sequence"/>
</dbReference>
<dbReference type="PROSITE" id="PS51371">
    <property type="entry name" value="CBS"/>
    <property type="match status" value="1"/>
</dbReference>
<feature type="transmembrane region" description="Helical" evidence="10">
    <location>
        <begin position="99"/>
        <end position="120"/>
    </location>
</feature>
<evidence type="ECO:0000256" key="5">
    <source>
        <dbReference type="ARBA" id="ARBA00022989"/>
    </source>
</evidence>
<feature type="transmembrane region" description="Helical" evidence="10">
    <location>
        <begin position="141"/>
        <end position="165"/>
    </location>
</feature>
<feature type="domain" description="CBS" evidence="11">
    <location>
        <begin position="283"/>
        <end position="347"/>
    </location>
</feature>
<dbReference type="EMBL" id="DYZA01000079">
    <property type="protein sequence ID" value="HJD96872.1"/>
    <property type="molecule type" value="Genomic_DNA"/>
</dbReference>
<dbReference type="Pfam" id="PF03471">
    <property type="entry name" value="CorC_HlyC"/>
    <property type="match status" value="1"/>
</dbReference>
<sequence>MEIFILIILILLNGIFAMSEIALVTARKARLMPRAAAGDKSAQAAIRLGENPTRFLSTIQIGITSIGLLSGIVGEAALAAPLSAWMQESLGIPSSTSGMVATIVVVAAVTYLSIVVGELVPKRLGQIAPEKMACLVARPMTLLAVISRPFVALLAWSTGVLLRLLKVNTDEGQPVTEEEIQAMIDESSEAGAIESKQRDMLRNIFRLDDRPAVSIMTPRIDIRYLDTLLSPGENIDILSRHEHSWLPVCRGGLKELVGVIRTNQALLLCTGTIPDAEEFSRALEEGCQPPVFVPETLTSLEVLKLLQERGVHIAFIVDEYGTVQGLVTPRDILEVLAGQIGNSREDSWAIQRENGSWLLDGSIPVPELKDKLGLQSLPAEDKGYYTILSGMIMFMAGRIPREGDHIEWQGWRFEVVDMDGNMIDKVLVERLPEEKMQEAEA</sequence>
<evidence type="ECO:0000313" key="14">
    <source>
        <dbReference type="Proteomes" id="UP000698963"/>
    </source>
</evidence>
<dbReference type="InterPro" id="IPR016169">
    <property type="entry name" value="FAD-bd_PCMH_sub2"/>
</dbReference>
<organism evidence="13 14">
    <name type="scientific">Mailhella massiliensis</name>
    <dbReference type="NCBI Taxonomy" id="1903261"/>
    <lineage>
        <taxon>Bacteria</taxon>
        <taxon>Pseudomonadati</taxon>
        <taxon>Thermodesulfobacteriota</taxon>
        <taxon>Desulfovibrionia</taxon>
        <taxon>Desulfovibrionales</taxon>
        <taxon>Desulfovibrionaceae</taxon>
        <taxon>Mailhella</taxon>
    </lineage>
</organism>
<dbReference type="PANTHER" id="PTHR43099:SF5">
    <property type="entry name" value="HLYC_CORC FAMILY TRANSPORTER"/>
    <property type="match status" value="1"/>
</dbReference>